<sequence length="137" mass="15884">MARPTSVKGLAALTGVPLVDFLLPCHFCKRFLTNIEKLRFDESPLRLLWREGCAFGCCLACIRLCSKIERSCHKKKHTNCRKIKEKFGKEILEVGIRCSACYKRLHSREIQKSANNQRLFEVRGKVRGFCDLCYLWT</sequence>
<gene>
    <name evidence="16" type="primary">E6</name>
</gene>
<dbReference type="OrthoDB" id="27353at10239"/>
<evidence type="ECO:0000256" key="14">
    <source>
        <dbReference type="ARBA" id="ARBA00023280"/>
    </source>
</evidence>
<keyword evidence="12 16" id="KW-0804">Transcription</keyword>
<dbReference type="SUPFAM" id="SSF161229">
    <property type="entry name" value="E6 C-terminal domain-like"/>
    <property type="match status" value="2"/>
</dbReference>
<protein>
    <recommendedName>
        <fullName evidence="16 17">Protein E6</fullName>
    </recommendedName>
</protein>
<comment type="function">
    <text evidence="16">Plays a major role in the induction and maintenance of cellular transformation. E6 associates with host UBE3A/E6-AP ubiquitin-protein ligase and modulates its activity. Protects host keratinocytes from apoptosis by mediating the degradation of host BAK1. May also inhibit host immune response.</text>
</comment>
<comment type="caution">
    <text evidence="16">Lacks conserved residue(s) required for the propagation of feature annotation.</text>
</comment>
<dbReference type="GO" id="GO:0052170">
    <property type="term" value="P:symbiont-mediated suppression of host innate immune response"/>
    <property type="evidence" value="ECO:0007669"/>
    <property type="project" value="UniProtKB-KW"/>
</dbReference>
<keyword evidence="6 16" id="KW-0479">Metal-binding</keyword>
<comment type="subunit">
    <text evidence="16">Forms homodimers. Interacts with ubiquitin-protein ligase UBE3A/E6-AP; this interaction stimulates UBE3A ubiquitin activity. Interacts with host BAK1.</text>
</comment>
<comment type="similarity">
    <text evidence="1 16 17">Belongs to the papillomaviridae E6 protein family.</text>
</comment>
<dbReference type="Proteomes" id="UP000201393">
    <property type="component" value="Segment"/>
</dbReference>
<feature type="zinc finger region" evidence="16">
    <location>
        <begin position="25"/>
        <end position="61"/>
    </location>
</feature>
<evidence type="ECO:0000313" key="18">
    <source>
        <dbReference type="EMBL" id="ASH99069.1"/>
    </source>
</evidence>
<dbReference type="Gene3D" id="3.30.240.40">
    <property type="entry name" value="E6 early regulatory protein"/>
    <property type="match status" value="2"/>
</dbReference>
<dbReference type="GO" id="GO:0039502">
    <property type="term" value="P:symbiont-mediated suppression of host type I interferon-mediated signaling pathway"/>
    <property type="evidence" value="ECO:0007669"/>
    <property type="project" value="UniProtKB-UniRule"/>
</dbReference>
<dbReference type="GO" id="GO:0052150">
    <property type="term" value="P:symbiont-mediated perturbation of host apoptosis"/>
    <property type="evidence" value="ECO:0007669"/>
    <property type="project" value="UniProtKB-KW"/>
</dbReference>
<evidence type="ECO:0000256" key="9">
    <source>
        <dbReference type="ARBA" id="ARBA00023015"/>
    </source>
</evidence>
<comment type="subcellular location">
    <subcellularLocation>
        <location evidence="16 17">Host cytoplasm</location>
    </subcellularLocation>
    <subcellularLocation>
        <location evidence="16 17">Host nucleus</location>
    </subcellularLocation>
</comment>
<evidence type="ECO:0000256" key="13">
    <source>
        <dbReference type="ARBA" id="ARBA00023200"/>
    </source>
</evidence>
<evidence type="ECO:0000256" key="1">
    <source>
        <dbReference type="ARBA" id="ARBA00006346"/>
    </source>
</evidence>
<dbReference type="InterPro" id="IPR038575">
    <property type="entry name" value="E6_sf"/>
</dbReference>
<dbReference type="InterPro" id="IPR001334">
    <property type="entry name" value="E6"/>
</dbReference>
<accession>A0A220IGG1</accession>
<evidence type="ECO:0000256" key="10">
    <source>
        <dbReference type="ARBA" id="ARBA00023125"/>
    </source>
</evidence>
<keyword evidence="15 16" id="KW-1119">Modulation of host cell apoptosis by virus</keyword>
<evidence type="ECO:0000256" key="5">
    <source>
        <dbReference type="ARBA" id="ARBA00022632"/>
    </source>
</evidence>
<evidence type="ECO:0000256" key="2">
    <source>
        <dbReference type="ARBA" id="ARBA00022518"/>
    </source>
</evidence>
<name>A0A220IGG1_9PAPI</name>
<reference evidence="19" key="1">
    <citation type="submission" date="2017-06" db="EMBL/GenBank/DDBJ databases">
        <title>Comparison of the viromes in a wild diseased and healthy captive giant pandas.</title>
        <authorList>
            <person name="Zhang W."/>
        </authorList>
    </citation>
    <scope>NUCLEOTIDE SEQUENCE [LARGE SCALE GENOMIC DNA]</scope>
    <source>
        <strain evidence="19">gpam004</strain>
    </source>
</reference>
<evidence type="ECO:0000256" key="6">
    <source>
        <dbReference type="ARBA" id="ARBA00022723"/>
    </source>
</evidence>
<evidence type="ECO:0000256" key="17">
    <source>
        <dbReference type="RuleBase" id="RU363123"/>
    </source>
</evidence>
<dbReference type="GO" id="GO:0042025">
    <property type="term" value="C:host cell nucleus"/>
    <property type="evidence" value="ECO:0007669"/>
    <property type="project" value="UniProtKB-SubCell"/>
</dbReference>
<organism evidence="18 19">
    <name type="scientific">Ailuropoda melanoleuca papillomavirus 4</name>
    <dbReference type="NCBI Taxonomy" id="2016453"/>
    <lineage>
        <taxon>Viruses</taxon>
        <taxon>Monodnaviria</taxon>
        <taxon>Shotokuvirae</taxon>
        <taxon>Cossaviricota</taxon>
        <taxon>Papovaviricetes</taxon>
        <taxon>Zurhausenvirales</taxon>
        <taxon>Papillomaviridae</taxon>
        <taxon>Firstpapillomavirinae</taxon>
        <taxon>Dyonupapillomavirus</taxon>
        <taxon>Dyonupapillomavirus 1</taxon>
    </lineage>
</organism>
<evidence type="ECO:0000313" key="19">
    <source>
        <dbReference type="Proteomes" id="UP000201393"/>
    </source>
</evidence>
<dbReference type="GO" id="GO:0003677">
    <property type="term" value="F:DNA binding"/>
    <property type="evidence" value="ECO:0007669"/>
    <property type="project" value="UniProtKB-UniRule"/>
</dbReference>
<evidence type="ECO:0000256" key="11">
    <source>
        <dbReference type="ARBA" id="ARBA00023159"/>
    </source>
</evidence>
<keyword evidence="2 16" id="KW-0244">Early protein</keyword>
<keyword evidence="4 16" id="KW-0945">Host-virus interaction</keyword>
<keyword evidence="5 16" id="KW-1090">Inhibition of host innate immune response by virus</keyword>
<dbReference type="HAMAP" id="MF_04006">
    <property type="entry name" value="HPV_E6"/>
    <property type="match status" value="1"/>
</dbReference>
<dbReference type="GO" id="GO:0006355">
    <property type="term" value="P:regulation of DNA-templated transcription"/>
    <property type="evidence" value="ECO:0007669"/>
    <property type="project" value="UniProtKB-UniRule"/>
</dbReference>
<evidence type="ECO:0000256" key="7">
    <source>
        <dbReference type="ARBA" id="ARBA00022771"/>
    </source>
</evidence>
<evidence type="ECO:0000256" key="16">
    <source>
        <dbReference type="HAMAP-Rule" id="MF_04006"/>
    </source>
</evidence>
<dbReference type="GO" id="GO:0039648">
    <property type="term" value="P:symbiont-mediated perturbation of host ubiquitin-like protein modification"/>
    <property type="evidence" value="ECO:0007669"/>
    <property type="project" value="UniProtKB-UniRule"/>
</dbReference>
<keyword evidence="14 16" id="KW-0899">Viral immunoevasion</keyword>
<dbReference type="Pfam" id="PF00518">
    <property type="entry name" value="E6"/>
    <property type="match status" value="1"/>
</dbReference>
<dbReference type="GO" id="GO:0008270">
    <property type="term" value="F:zinc ion binding"/>
    <property type="evidence" value="ECO:0007669"/>
    <property type="project" value="UniProtKB-KW"/>
</dbReference>
<evidence type="ECO:0000256" key="4">
    <source>
        <dbReference type="ARBA" id="ARBA00022581"/>
    </source>
</evidence>
<dbReference type="EMBL" id="MF327538">
    <property type="protein sequence ID" value="ASH99069.1"/>
    <property type="molecule type" value="Genomic_DNA"/>
</dbReference>
<dbReference type="GO" id="GO:0006351">
    <property type="term" value="P:DNA-templated transcription"/>
    <property type="evidence" value="ECO:0007669"/>
    <property type="project" value="UniProtKB-UniRule"/>
</dbReference>
<evidence type="ECO:0000256" key="8">
    <source>
        <dbReference type="ARBA" id="ARBA00022833"/>
    </source>
</evidence>
<proteinExistence type="inferred from homology"/>
<keyword evidence="7 16" id="KW-0863">Zinc-finger</keyword>
<keyword evidence="3 16" id="KW-1048">Host nucleus</keyword>
<evidence type="ECO:0000256" key="3">
    <source>
        <dbReference type="ARBA" id="ARBA00022562"/>
    </source>
</evidence>
<keyword evidence="9 16" id="KW-0805">Transcription regulation</keyword>
<keyword evidence="13 16" id="KW-1035">Host cytoplasm</keyword>
<evidence type="ECO:0000256" key="15">
    <source>
        <dbReference type="ARBA" id="ARBA00023323"/>
    </source>
</evidence>
<keyword evidence="11 16" id="KW-0010">Activator</keyword>
<dbReference type="GO" id="GO:0030430">
    <property type="term" value="C:host cell cytoplasm"/>
    <property type="evidence" value="ECO:0007669"/>
    <property type="project" value="UniProtKB-SubCell"/>
</dbReference>
<evidence type="ECO:0000256" key="12">
    <source>
        <dbReference type="ARBA" id="ARBA00023163"/>
    </source>
</evidence>
<keyword evidence="10 16" id="KW-0238">DNA-binding</keyword>
<keyword evidence="8 16" id="KW-0862">Zinc</keyword>